<dbReference type="AlphaFoldDB" id="A0A2M8ETK0"/>
<evidence type="ECO:0000256" key="1">
    <source>
        <dbReference type="SAM" id="Phobius"/>
    </source>
</evidence>
<protein>
    <submittedName>
        <fullName evidence="2">Uncharacterized protein</fullName>
    </submittedName>
</protein>
<keyword evidence="1" id="KW-0812">Transmembrane</keyword>
<dbReference type="EMBL" id="PFSF01000009">
    <property type="protein sequence ID" value="PJC28396.1"/>
    <property type="molecule type" value="Genomic_DNA"/>
</dbReference>
<evidence type="ECO:0000313" key="3">
    <source>
        <dbReference type="Proteomes" id="UP000229816"/>
    </source>
</evidence>
<name>A0A2M8ETK0_9BACT</name>
<evidence type="ECO:0000313" key="2">
    <source>
        <dbReference type="EMBL" id="PJC28396.1"/>
    </source>
</evidence>
<organism evidence="2 3">
    <name type="scientific">Candidatus Shapirobacteria bacterium CG_4_9_14_0_2_um_filter_39_11</name>
    <dbReference type="NCBI Taxonomy" id="1974478"/>
    <lineage>
        <taxon>Bacteria</taxon>
        <taxon>Candidatus Shapironibacteriota</taxon>
    </lineage>
</organism>
<dbReference type="Proteomes" id="UP000229816">
    <property type="component" value="Unassembled WGS sequence"/>
</dbReference>
<gene>
    <name evidence="2" type="ORF">CO054_00350</name>
</gene>
<sequence length="160" mass="18779">ILLICGNHWLKTARKKWTKALVLGTLILSILWSFYLSSKTLIRTFMPINKENQLLITTLREKDGSNFYVVVFYPGLQRFLIEEKIPILNYYYGWRPKNAPNFLSEDGESYNYPLLGTVRPKYAITKASQDLLPYSYVPFMRNNQVAIWETDKITYVPEIN</sequence>
<keyword evidence="1" id="KW-0472">Membrane</keyword>
<feature type="non-terminal residue" evidence="2">
    <location>
        <position position="1"/>
    </location>
</feature>
<comment type="caution">
    <text evidence="2">The sequence shown here is derived from an EMBL/GenBank/DDBJ whole genome shotgun (WGS) entry which is preliminary data.</text>
</comment>
<accession>A0A2M8ETK0</accession>
<feature type="transmembrane region" description="Helical" evidence="1">
    <location>
        <begin position="17"/>
        <end position="36"/>
    </location>
</feature>
<reference evidence="3" key="1">
    <citation type="submission" date="2017-09" db="EMBL/GenBank/DDBJ databases">
        <title>Depth-based differentiation of microbial function through sediment-hosted aquifers and enrichment of novel symbionts in the deep terrestrial subsurface.</title>
        <authorList>
            <person name="Probst A.J."/>
            <person name="Ladd B."/>
            <person name="Jarett J.K."/>
            <person name="Geller-Mcgrath D.E."/>
            <person name="Sieber C.M.K."/>
            <person name="Emerson J.B."/>
            <person name="Anantharaman K."/>
            <person name="Thomas B.C."/>
            <person name="Malmstrom R."/>
            <person name="Stieglmeier M."/>
            <person name="Klingl A."/>
            <person name="Woyke T."/>
            <person name="Ryan C.M."/>
            <person name="Banfield J.F."/>
        </authorList>
    </citation>
    <scope>NUCLEOTIDE SEQUENCE [LARGE SCALE GENOMIC DNA]</scope>
</reference>
<keyword evidence="1" id="KW-1133">Transmembrane helix</keyword>
<proteinExistence type="predicted"/>